<dbReference type="Proteomes" id="UP000694864">
    <property type="component" value="Chromosome 14"/>
</dbReference>
<protein>
    <submittedName>
        <fullName evidence="2">F-box/kelch-repeat protein At3g46050</fullName>
    </submittedName>
</protein>
<gene>
    <name evidence="2" type="primary">LOC104744062</name>
</gene>
<name>A0ABM0VZ22_CAMSA</name>
<proteinExistence type="predicted"/>
<keyword evidence="1" id="KW-1185">Reference proteome</keyword>
<organism evidence="1 2">
    <name type="scientific">Camelina sativa</name>
    <name type="common">False flax</name>
    <name type="synonym">Myagrum sativum</name>
    <dbReference type="NCBI Taxonomy" id="90675"/>
    <lineage>
        <taxon>Eukaryota</taxon>
        <taxon>Viridiplantae</taxon>
        <taxon>Streptophyta</taxon>
        <taxon>Embryophyta</taxon>
        <taxon>Tracheophyta</taxon>
        <taxon>Spermatophyta</taxon>
        <taxon>Magnoliopsida</taxon>
        <taxon>eudicotyledons</taxon>
        <taxon>Gunneridae</taxon>
        <taxon>Pentapetalae</taxon>
        <taxon>rosids</taxon>
        <taxon>malvids</taxon>
        <taxon>Brassicales</taxon>
        <taxon>Brassicaceae</taxon>
        <taxon>Camelineae</taxon>
        <taxon>Camelina</taxon>
    </lineage>
</organism>
<reference evidence="2" key="2">
    <citation type="submission" date="2025-08" db="UniProtKB">
        <authorList>
            <consortium name="RefSeq"/>
        </authorList>
    </citation>
    <scope>IDENTIFICATION</scope>
    <source>
        <tissue evidence="2">Leaf</tissue>
    </source>
</reference>
<dbReference type="RefSeq" id="XP_010463389.1">
    <property type="nucleotide sequence ID" value="XM_010465087.1"/>
</dbReference>
<evidence type="ECO:0000313" key="2">
    <source>
        <dbReference type="RefSeq" id="XP_010463389.1"/>
    </source>
</evidence>
<dbReference type="GeneID" id="104744062"/>
<accession>A0ABM0VZ22</accession>
<reference evidence="1" key="1">
    <citation type="journal article" date="2014" name="Nat. Commun.">
        <title>The emerging biofuel crop Camelina sativa retains a highly undifferentiated hexaploid genome structure.</title>
        <authorList>
            <person name="Kagale S."/>
            <person name="Koh C."/>
            <person name="Nixon J."/>
            <person name="Bollina V."/>
            <person name="Clarke W.E."/>
            <person name="Tuteja R."/>
            <person name="Spillane C."/>
            <person name="Robinson S.J."/>
            <person name="Links M.G."/>
            <person name="Clarke C."/>
            <person name="Higgins E.E."/>
            <person name="Huebert T."/>
            <person name="Sharpe A.G."/>
            <person name="Parkin I.A."/>
        </authorList>
    </citation>
    <scope>NUCLEOTIDE SEQUENCE [LARGE SCALE GENOMIC DNA]</scope>
    <source>
        <strain evidence="1">cv. DH55</strain>
    </source>
</reference>
<evidence type="ECO:0000313" key="1">
    <source>
        <dbReference type="Proteomes" id="UP000694864"/>
    </source>
</evidence>
<sequence length="168" mass="19245">MHNNIEDWERFMTLSHKLGSQVLPTALDFTVQMSVIPEIDNMGGQTRVSQGMLFWYDPEGIMGWTRVKGLKGSLEERLPKLTEDTKLSNSYGGRNELTVWWETPVVSYSRCSSCSKDHKAQIRCEEISFEWRGLGELWGFVEWSKIVSTLGRLGSPSHFLLHSVIVTY</sequence>